<name>A0A7S0RQF8_9CHLO</name>
<reference evidence="1" key="1">
    <citation type="submission" date="2021-01" db="EMBL/GenBank/DDBJ databases">
        <authorList>
            <person name="Corre E."/>
            <person name="Pelletier E."/>
            <person name="Niang G."/>
            <person name="Scheremetjew M."/>
            <person name="Finn R."/>
            <person name="Kale V."/>
            <person name="Holt S."/>
            <person name="Cochrane G."/>
            <person name="Meng A."/>
            <person name="Brown T."/>
            <person name="Cohen L."/>
        </authorList>
    </citation>
    <scope>NUCLEOTIDE SEQUENCE</scope>
    <source>
        <strain evidence="1">CCMP722</strain>
    </source>
</reference>
<accession>A0A7S0RQF8</accession>
<organism evidence="1">
    <name type="scientific">Pyramimonas obovata</name>
    <dbReference type="NCBI Taxonomy" id="1411642"/>
    <lineage>
        <taxon>Eukaryota</taxon>
        <taxon>Viridiplantae</taxon>
        <taxon>Chlorophyta</taxon>
        <taxon>Pyramimonadophyceae</taxon>
        <taxon>Pyramimonadales</taxon>
        <taxon>Pyramimonadaceae</taxon>
        <taxon>Pyramimonas</taxon>
        <taxon>Pyramimonas incertae sedis</taxon>
    </lineage>
</organism>
<dbReference type="EMBL" id="HBFA01033142">
    <property type="protein sequence ID" value="CAD8684101.1"/>
    <property type="molecule type" value="Transcribed_RNA"/>
</dbReference>
<sequence length="110" mass="12829">MLTMLHKIMYIDMLPPVHEKDPRRRIVERYKRHLFHVRQGAGGMKKELTRLLEGSTEHVAIDLAGQHVRYDELHTMVEDLLSTNGYYQSIKLTANRIEQSSSTHVMSQTL</sequence>
<dbReference type="AlphaFoldDB" id="A0A7S0RQF8"/>
<gene>
    <name evidence="1" type="ORF">POBO1169_LOCUS16677</name>
</gene>
<proteinExistence type="predicted"/>
<evidence type="ECO:0000313" key="1">
    <source>
        <dbReference type="EMBL" id="CAD8684101.1"/>
    </source>
</evidence>
<protein>
    <submittedName>
        <fullName evidence="1">Uncharacterized protein</fullName>
    </submittedName>
</protein>